<reference evidence="6" key="1">
    <citation type="submission" date="2020-08" db="EMBL/GenBank/DDBJ databases">
        <title>Whole genome shotgun sequence of Polymorphospora rubra NBRC 101157.</title>
        <authorList>
            <person name="Komaki H."/>
            <person name="Tamura T."/>
        </authorList>
    </citation>
    <scope>NUCLEOTIDE SEQUENCE</scope>
    <source>
        <strain evidence="6">NBRC 101157</strain>
    </source>
</reference>
<dbReference type="GO" id="GO:0005524">
    <property type="term" value="F:ATP binding"/>
    <property type="evidence" value="ECO:0007669"/>
    <property type="project" value="UniProtKB-KW"/>
</dbReference>
<sequence>MIETLRLTKRHRAVTAVEDLSFSAPDGQVTGFVGPNGSGKTSTMRMVVGLDRPTSGSATVDGRPLRDHRSPQRVVGVVLDVRNTPGGMTTRAHLRWLAAAGRIPDRRADDLLEEVGLASAASRRIGALSLGMRQRLGIAAALLGDPGTLVLDEPVNGLDLDGVRWVRHLVRRLAAEGRCVLVSSHIMAELQQTVDRVVVIGAGRLLGQFDIGDLSEGTSLEDAYLTLAAGAAQYRAGTTGGSSR</sequence>
<organism evidence="6 7">
    <name type="scientific">Polymorphospora rubra</name>
    <dbReference type="NCBI Taxonomy" id="338584"/>
    <lineage>
        <taxon>Bacteria</taxon>
        <taxon>Bacillati</taxon>
        <taxon>Actinomycetota</taxon>
        <taxon>Actinomycetes</taxon>
        <taxon>Micromonosporales</taxon>
        <taxon>Micromonosporaceae</taxon>
        <taxon>Polymorphospora</taxon>
    </lineage>
</organism>
<evidence type="ECO:0000313" key="7">
    <source>
        <dbReference type="Proteomes" id="UP000680866"/>
    </source>
</evidence>
<dbReference type="PANTHER" id="PTHR43335">
    <property type="entry name" value="ABC TRANSPORTER, ATP-BINDING PROTEIN"/>
    <property type="match status" value="1"/>
</dbReference>
<dbReference type="GO" id="GO:0016887">
    <property type="term" value="F:ATP hydrolysis activity"/>
    <property type="evidence" value="ECO:0007669"/>
    <property type="project" value="InterPro"/>
</dbReference>
<dbReference type="EMBL" id="AP023359">
    <property type="protein sequence ID" value="BCJ64923.1"/>
    <property type="molecule type" value="Genomic_DNA"/>
</dbReference>
<protein>
    <recommendedName>
        <fullName evidence="5">ABC transporter domain-containing protein</fullName>
    </recommendedName>
</protein>
<dbReference type="InterPro" id="IPR017871">
    <property type="entry name" value="ABC_transporter-like_CS"/>
</dbReference>
<dbReference type="InterPro" id="IPR003593">
    <property type="entry name" value="AAA+_ATPase"/>
</dbReference>
<evidence type="ECO:0000256" key="1">
    <source>
        <dbReference type="ARBA" id="ARBA00005417"/>
    </source>
</evidence>
<evidence type="ECO:0000256" key="4">
    <source>
        <dbReference type="ARBA" id="ARBA00022840"/>
    </source>
</evidence>
<dbReference type="Gene3D" id="3.40.50.300">
    <property type="entry name" value="P-loop containing nucleotide triphosphate hydrolases"/>
    <property type="match status" value="1"/>
</dbReference>
<accession>A0A810MZD0</accession>
<dbReference type="RefSeq" id="WP_212823977.1">
    <property type="nucleotide sequence ID" value="NZ_AP023359.1"/>
</dbReference>
<keyword evidence="3" id="KW-0547">Nucleotide-binding</keyword>
<feature type="domain" description="ABC transporter" evidence="5">
    <location>
        <begin position="2"/>
        <end position="227"/>
    </location>
</feature>
<dbReference type="PANTHER" id="PTHR43335:SF4">
    <property type="entry name" value="ABC TRANSPORTER, ATP-BINDING PROTEIN"/>
    <property type="match status" value="1"/>
</dbReference>
<dbReference type="PROSITE" id="PS50893">
    <property type="entry name" value="ABC_TRANSPORTER_2"/>
    <property type="match status" value="1"/>
</dbReference>
<dbReference type="KEGG" id="pry:Prubr_19440"/>
<dbReference type="SUPFAM" id="SSF52540">
    <property type="entry name" value="P-loop containing nucleoside triphosphate hydrolases"/>
    <property type="match status" value="1"/>
</dbReference>
<dbReference type="InterPro" id="IPR003439">
    <property type="entry name" value="ABC_transporter-like_ATP-bd"/>
</dbReference>
<gene>
    <name evidence="6" type="ORF">Prubr_19440</name>
</gene>
<dbReference type="InterPro" id="IPR027417">
    <property type="entry name" value="P-loop_NTPase"/>
</dbReference>
<dbReference type="Pfam" id="PF00005">
    <property type="entry name" value="ABC_tran"/>
    <property type="match status" value="1"/>
</dbReference>
<evidence type="ECO:0000259" key="5">
    <source>
        <dbReference type="PROSITE" id="PS50893"/>
    </source>
</evidence>
<proteinExistence type="inferred from homology"/>
<evidence type="ECO:0000256" key="3">
    <source>
        <dbReference type="ARBA" id="ARBA00022741"/>
    </source>
</evidence>
<dbReference type="SMART" id="SM00382">
    <property type="entry name" value="AAA"/>
    <property type="match status" value="1"/>
</dbReference>
<dbReference type="AlphaFoldDB" id="A0A810MZD0"/>
<keyword evidence="7" id="KW-1185">Reference proteome</keyword>
<dbReference type="PROSITE" id="PS00211">
    <property type="entry name" value="ABC_TRANSPORTER_1"/>
    <property type="match status" value="1"/>
</dbReference>
<comment type="similarity">
    <text evidence="1">Belongs to the ABC transporter superfamily.</text>
</comment>
<keyword evidence="4" id="KW-0067">ATP-binding</keyword>
<dbReference type="Proteomes" id="UP000680866">
    <property type="component" value="Chromosome"/>
</dbReference>
<name>A0A810MZD0_9ACTN</name>
<evidence type="ECO:0000256" key="2">
    <source>
        <dbReference type="ARBA" id="ARBA00022448"/>
    </source>
</evidence>
<evidence type="ECO:0000313" key="6">
    <source>
        <dbReference type="EMBL" id="BCJ64923.1"/>
    </source>
</evidence>
<keyword evidence="2" id="KW-0813">Transport</keyword>